<dbReference type="Pfam" id="PF00072">
    <property type="entry name" value="Response_reg"/>
    <property type="match status" value="1"/>
</dbReference>
<dbReference type="InterPro" id="IPR018060">
    <property type="entry name" value="HTH_AraC"/>
</dbReference>
<dbReference type="InterPro" id="IPR001789">
    <property type="entry name" value="Sig_transdc_resp-reg_receiver"/>
</dbReference>
<dbReference type="InterPro" id="IPR036097">
    <property type="entry name" value="HisK_dim/P_sf"/>
</dbReference>
<dbReference type="Pfam" id="PF02518">
    <property type="entry name" value="HATPase_c"/>
    <property type="match status" value="1"/>
</dbReference>
<dbReference type="SUPFAM" id="SSF52172">
    <property type="entry name" value="CheY-like"/>
    <property type="match status" value="1"/>
</dbReference>
<evidence type="ECO:0000313" key="17">
    <source>
        <dbReference type="Proteomes" id="UP000293874"/>
    </source>
</evidence>
<keyword evidence="8" id="KW-0902">Two-component regulatory system</keyword>
<keyword evidence="6 16" id="KW-0418">Kinase</keyword>
<keyword evidence="17" id="KW-1185">Reference proteome</keyword>
<dbReference type="GO" id="GO:0005524">
    <property type="term" value="F:ATP binding"/>
    <property type="evidence" value="ECO:0007669"/>
    <property type="project" value="UniProtKB-KW"/>
</dbReference>
<feature type="transmembrane region" description="Helical" evidence="12">
    <location>
        <begin position="228"/>
        <end position="246"/>
    </location>
</feature>
<feature type="domain" description="HTH araC/xylS-type" evidence="13">
    <location>
        <begin position="873"/>
        <end position="972"/>
    </location>
</feature>
<dbReference type="CDD" id="cd00075">
    <property type="entry name" value="HATPase"/>
    <property type="match status" value="1"/>
</dbReference>
<evidence type="ECO:0000259" key="13">
    <source>
        <dbReference type="PROSITE" id="PS01124"/>
    </source>
</evidence>
<evidence type="ECO:0000256" key="8">
    <source>
        <dbReference type="ARBA" id="ARBA00023012"/>
    </source>
</evidence>
<dbReference type="Gene3D" id="1.10.10.60">
    <property type="entry name" value="Homeodomain-like"/>
    <property type="match status" value="1"/>
</dbReference>
<comment type="caution">
    <text evidence="16">The sequence shown here is derived from an EMBL/GenBank/DDBJ whole genome shotgun (WGS) entry which is preliminary data.</text>
</comment>
<dbReference type="EMBL" id="SGXA01000001">
    <property type="protein sequence ID" value="RZS76138.1"/>
    <property type="molecule type" value="Genomic_DNA"/>
</dbReference>
<dbReference type="InterPro" id="IPR011623">
    <property type="entry name" value="7TMR_DISM_rcpt_extracell_dom1"/>
</dbReference>
<dbReference type="PRINTS" id="PR00344">
    <property type="entry name" value="BCTRLSENSOR"/>
</dbReference>
<evidence type="ECO:0000256" key="7">
    <source>
        <dbReference type="ARBA" id="ARBA00022840"/>
    </source>
</evidence>
<evidence type="ECO:0000313" key="16">
    <source>
        <dbReference type="EMBL" id="RZS76138.1"/>
    </source>
</evidence>
<dbReference type="SUPFAM" id="SSF46689">
    <property type="entry name" value="Homeodomain-like"/>
    <property type="match status" value="1"/>
</dbReference>
<dbReference type="GO" id="GO:0043565">
    <property type="term" value="F:sequence-specific DNA binding"/>
    <property type="evidence" value="ECO:0007669"/>
    <property type="project" value="InterPro"/>
</dbReference>
<dbReference type="PANTHER" id="PTHR43547:SF2">
    <property type="entry name" value="HYBRID SIGNAL TRANSDUCTION HISTIDINE KINASE C"/>
    <property type="match status" value="1"/>
</dbReference>
<dbReference type="GO" id="GO:0003700">
    <property type="term" value="F:DNA-binding transcription factor activity"/>
    <property type="evidence" value="ECO:0007669"/>
    <property type="project" value="InterPro"/>
</dbReference>
<evidence type="ECO:0000256" key="4">
    <source>
        <dbReference type="ARBA" id="ARBA00022679"/>
    </source>
</evidence>
<dbReference type="Gene3D" id="3.40.50.2300">
    <property type="match status" value="1"/>
</dbReference>
<dbReference type="Gene3D" id="2.60.120.260">
    <property type="entry name" value="Galactose-binding domain-like"/>
    <property type="match status" value="1"/>
</dbReference>
<evidence type="ECO:0000256" key="12">
    <source>
        <dbReference type="SAM" id="Phobius"/>
    </source>
</evidence>
<dbReference type="InterPro" id="IPR036890">
    <property type="entry name" value="HATPase_C_sf"/>
</dbReference>
<feature type="transmembrane region" description="Helical" evidence="12">
    <location>
        <begin position="350"/>
        <end position="375"/>
    </location>
</feature>
<dbReference type="SMART" id="SM00387">
    <property type="entry name" value="HATPase_c"/>
    <property type="match status" value="1"/>
</dbReference>
<dbReference type="GO" id="GO:0000155">
    <property type="term" value="F:phosphorelay sensor kinase activity"/>
    <property type="evidence" value="ECO:0007669"/>
    <property type="project" value="InterPro"/>
</dbReference>
<keyword evidence="4" id="KW-0808">Transferase</keyword>
<feature type="transmembrane region" description="Helical" evidence="12">
    <location>
        <begin position="381"/>
        <end position="401"/>
    </location>
</feature>
<gene>
    <name evidence="16" type="ORF">EV199_2017</name>
</gene>
<keyword evidence="9" id="KW-0805">Transcription regulation</keyword>
<proteinExistence type="predicted"/>
<sequence>MCHSIRSLLVLTAFLFITGLLAGQQSTVVLNLESTGSSNRIALHAHLWLFHTGDSAAWAMPGCNEHDWDTLRVNFGNDRLPGNWAGFGWFRLWVKKNSLTATNTWGLYLNHDAASEVYFDGKKIAAFGQLGYSKKEMVAVRMPFTVTPVAITDTLPHLIAIRYSNYLGYFPDFIGFEAWMGDMQLYNATMMGNQRFYDSLLLSGAAQIVLILVHLLLFLFYPKNKLNLYYCAFVISCFAALYSRYLTITTPAPALQVAAYKVFAAAVVLIPFTGALLLYSISCGKIPKRRAGLLSIFTAGYIGFLLLRWNISLISVNGPMNRLANLFTVLAFADGLLEVFKAIRRGNKRLWLIAIGMGIVGLSSVIVGSNVFGWFTFQQVMTTMAAATLIIPVIFSIYLAMDVSYTTRNLQTQLADNKELAARNLAQEQEKTRLLGEQAEQLEKTVLERTAQVREQAARLQEMDEAKSRFFVNLTHEFKTPLTLIINPAKELLQQADTDLTKQYAGFILQNSERLLELINQLLDLSRLENGLMDINTTDAEVVRWLDTHVQQYASLAEQKKIRLQFRHDIAQLWIKTDLDKLEKIVQNLVSNAIKFSDAGGSVIVSFSQKEKNRLEISVEDNGIGIPYAKQPYVFDRFYQAGVSGIRSREGTGIGLALAKEMTLLLGGTISVKSDEKEGSVFTILLPYAEGAPATTVIKNEAHFSAVTPIPATQTITEPADESRPTVLVIEDNDNLRYFIRHSLGEAYHVLLAEDGEAGIAAAFEQVPDLVLTDLMMPLKDGYQVCDMLKNDIRTSHVPVIMLTAKTDQDSKIQGIETGADAYLGKPFDKQELLAVIEQLIRTRRLLKEKYGKDNLWLTEASALPTIEKVFLDQVREAIETNIDDLQLGPEQLGREIGLSRTQLHRKLKSLIDQSPGELIRTIRMKRAYELLQNKVATVAEVCYLVGYSNPANFSTSFSKHFGFPPSEAAKRKT</sequence>
<accession>A0A4Q7N539</accession>
<evidence type="ECO:0000256" key="11">
    <source>
        <dbReference type="PROSITE-ProRule" id="PRU00169"/>
    </source>
</evidence>
<keyword evidence="5" id="KW-0547">Nucleotide-binding</keyword>
<dbReference type="InterPro" id="IPR011006">
    <property type="entry name" value="CheY-like_superfamily"/>
</dbReference>
<dbReference type="PROSITE" id="PS01124">
    <property type="entry name" value="HTH_ARAC_FAMILY_2"/>
    <property type="match status" value="1"/>
</dbReference>
<evidence type="ECO:0000259" key="14">
    <source>
        <dbReference type="PROSITE" id="PS50109"/>
    </source>
</evidence>
<evidence type="ECO:0000256" key="10">
    <source>
        <dbReference type="ARBA" id="ARBA00023163"/>
    </source>
</evidence>
<evidence type="ECO:0000256" key="9">
    <source>
        <dbReference type="ARBA" id="ARBA00023015"/>
    </source>
</evidence>
<organism evidence="16 17">
    <name type="scientific">Pseudobacter ginsenosidimutans</name>
    <dbReference type="NCBI Taxonomy" id="661488"/>
    <lineage>
        <taxon>Bacteria</taxon>
        <taxon>Pseudomonadati</taxon>
        <taxon>Bacteroidota</taxon>
        <taxon>Chitinophagia</taxon>
        <taxon>Chitinophagales</taxon>
        <taxon>Chitinophagaceae</taxon>
        <taxon>Pseudobacter</taxon>
    </lineage>
</organism>
<evidence type="ECO:0000256" key="3">
    <source>
        <dbReference type="ARBA" id="ARBA00022553"/>
    </source>
</evidence>
<dbReference type="Gene3D" id="1.10.287.130">
    <property type="match status" value="1"/>
</dbReference>
<dbReference type="AlphaFoldDB" id="A0A4Q7N539"/>
<feature type="domain" description="Histidine kinase" evidence="14">
    <location>
        <begin position="473"/>
        <end position="690"/>
    </location>
</feature>
<keyword evidence="3 11" id="KW-0597">Phosphoprotein</keyword>
<dbReference type="PANTHER" id="PTHR43547">
    <property type="entry name" value="TWO-COMPONENT HISTIDINE KINASE"/>
    <property type="match status" value="1"/>
</dbReference>
<dbReference type="InterPro" id="IPR009057">
    <property type="entry name" value="Homeodomain-like_sf"/>
</dbReference>
<dbReference type="SMART" id="SM00448">
    <property type="entry name" value="REC"/>
    <property type="match status" value="1"/>
</dbReference>
<feature type="transmembrane region" description="Helical" evidence="12">
    <location>
        <begin position="200"/>
        <end position="221"/>
    </location>
</feature>
<name>A0A4Q7N539_9BACT</name>
<dbReference type="SMART" id="SM00342">
    <property type="entry name" value="HTH_ARAC"/>
    <property type="match status" value="1"/>
</dbReference>
<evidence type="ECO:0000256" key="5">
    <source>
        <dbReference type="ARBA" id="ARBA00022741"/>
    </source>
</evidence>
<protein>
    <recommendedName>
        <fullName evidence="2">histidine kinase</fullName>
        <ecNumber evidence="2">2.7.13.3</ecNumber>
    </recommendedName>
</protein>
<dbReference type="FunFam" id="3.30.565.10:FF:000037">
    <property type="entry name" value="Hybrid sensor histidine kinase/response regulator"/>
    <property type="match status" value="1"/>
</dbReference>
<evidence type="ECO:0000256" key="2">
    <source>
        <dbReference type="ARBA" id="ARBA00012438"/>
    </source>
</evidence>
<evidence type="ECO:0000259" key="15">
    <source>
        <dbReference type="PROSITE" id="PS50110"/>
    </source>
</evidence>
<feature type="transmembrane region" description="Helical" evidence="12">
    <location>
        <begin position="258"/>
        <end position="279"/>
    </location>
</feature>
<keyword evidence="12" id="KW-0812">Transmembrane</keyword>
<keyword evidence="10" id="KW-0804">Transcription</keyword>
<reference evidence="16 17" key="1">
    <citation type="submission" date="2019-02" db="EMBL/GenBank/DDBJ databases">
        <title>Genomic Encyclopedia of Type Strains, Phase IV (KMG-IV): sequencing the most valuable type-strain genomes for metagenomic binning, comparative biology and taxonomic classification.</title>
        <authorList>
            <person name="Goeker M."/>
        </authorList>
    </citation>
    <scope>NUCLEOTIDE SEQUENCE [LARGE SCALE GENOMIC DNA]</scope>
    <source>
        <strain evidence="16 17">DSM 18116</strain>
    </source>
</reference>
<dbReference type="Proteomes" id="UP000293874">
    <property type="component" value="Unassembled WGS sequence"/>
</dbReference>
<dbReference type="CDD" id="cd00082">
    <property type="entry name" value="HisKA"/>
    <property type="match status" value="1"/>
</dbReference>
<dbReference type="Gene3D" id="3.30.565.10">
    <property type="entry name" value="Histidine kinase-like ATPase, C-terminal domain"/>
    <property type="match status" value="1"/>
</dbReference>
<feature type="domain" description="Response regulatory" evidence="15">
    <location>
        <begin position="726"/>
        <end position="841"/>
    </location>
</feature>
<dbReference type="InterPro" id="IPR004358">
    <property type="entry name" value="Sig_transdc_His_kin-like_C"/>
</dbReference>
<dbReference type="PROSITE" id="PS50109">
    <property type="entry name" value="HIS_KIN"/>
    <property type="match status" value="1"/>
</dbReference>
<feature type="transmembrane region" description="Helical" evidence="12">
    <location>
        <begin position="291"/>
        <end position="311"/>
    </location>
</feature>
<keyword evidence="12" id="KW-1133">Transmembrane helix</keyword>
<evidence type="ECO:0000256" key="1">
    <source>
        <dbReference type="ARBA" id="ARBA00000085"/>
    </source>
</evidence>
<dbReference type="SMART" id="SM00388">
    <property type="entry name" value="HisKA"/>
    <property type="match status" value="1"/>
</dbReference>
<dbReference type="InterPro" id="IPR003661">
    <property type="entry name" value="HisK_dim/P_dom"/>
</dbReference>
<feature type="modified residue" description="4-aspartylphosphate" evidence="11">
    <location>
        <position position="774"/>
    </location>
</feature>
<keyword evidence="7" id="KW-0067">ATP-binding</keyword>
<dbReference type="Pfam" id="PF07695">
    <property type="entry name" value="7TMR-DISM_7TM"/>
    <property type="match status" value="1"/>
</dbReference>
<dbReference type="SUPFAM" id="SSF55874">
    <property type="entry name" value="ATPase domain of HSP90 chaperone/DNA topoisomerase II/histidine kinase"/>
    <property type="match status" value="1"/>
</dbReference>
<evidence type="ECO:0000256" key="6">
    <source>
        <dbReference type="ARBA" id="ARBA00022777"/>
    </source>
</evidence>
<dbReference type="RefSeq" id="WP_130540454.1">
    <property type="nucleotide sequence ID" value="NZ_SGXA01000001.1"/>
</dbReference>
<comment type="catalytic activity">
    <reaction evidence="1">
        <text>ATP + protein L-histidine = ADP + protein N-phospho-L-histidine.</text>
        <dbReference type="EC" id="2.7.13.3"/>
    </reaction>
</comment>
<dbReference type="SUPFAM" id="SSF47384">
    <property type="entry name" value="Homodimeric domain of signal transducing histidine kinase"/>
    <property type="match status" value="1"/>
</dbReference>
<dbReference type="InterPro" id="IPR005467">
    <property type="entry name" value="His_kinase_dom"/>
</dbReference>
<dbReference type="EC" id="2.7.13.3" evidence="2"/>
<keyword evidence="12" id="KW-0472">Membrane</keyword>
<dbReference type="PROSITE" id="PS50110">
    <property type="entry name" value="RESPONSE_REGULATORY"/>
    <property type="match status" value="1"/>
</dbReference>
<dbReference type="Pfam" id="PF12833">
    <property type="entry name" value="HTH_18"/>
    <property type="match status" value="1"/>
</dbReference>
<dbReference type="InterPro" id="IPR003594">
    <property type="entry name" value="HATPase_dom"/>
</dbReference>
<dbReference type="Pfam" id="PF00512">
    <property type="entry name" value="HisKA"/>
    <property type="match status" value="1"/>
</dbReference>
<dbReference type="CDD" id="cd17574">
    <property type="entry name" value="REC_OmpR"/>
    <property type="match status" value="1"/>
</dbReference>
<feature type="transmembrane region" description="Helical" evidence="12">
    <location>
        <begin position="323"/>
        <end position="343"/>
    </location>
</feature>